<dbReference type="Pfam" id="PF00011">
    <property type="entry name" value="HSP20"/>
    <property type="match status" value="1"/>
</dbReference>
<dbReference type="PANTHER" id="PTHR45640:SF13">
    <property type="entry name" value="HEAT SHOCK PROTEIN 22-RELATED"/>
    <property type="match status" value="1"/>
</dbReference>
<sequence>MSIIPLLNLARELDHDYRGAFNNDWDHFLEDDFGFGVHAHDLFHRPRLMMPHGSIGRRRFLPYERNHHHGHHQLVPRRQSGGQNSLLPAVGKDGFQVCMDVSQFKPNELTVKVVDKTVVVEGKHEEREDGHGLIQRHFVRKYTLPKDFDPNEVVSTVSSDGVLTLKAPPPPSKEQAKPERIVQIQQTGPAHLSVKAPEAAAAADGKAENGAGEKMETGK</sequence>
<dbReference type="GO" id="GO:0005737">
    <property type="term" value="C:cytoplasm"/>
    <property type="evidence" value="ECO:0007669"/>
    <property type="project" value="TreeGrafter"/>
</dbReference>
<gene>
    <name evidence="6" type="primary">Dana\GF10692</name>
    <name evidence="6" type="synonym">dana_GLEANR_10648</name>
    <name evidence="6" type="ORF">GF10692</name>
</gene>
<evidence type="ECO:0000256" key="3">
    <source>
        <dbReference type="RuleBase" id="RU003616"/>
    </source>
</evidence>
<dbReference type="Proteomes" id="UP000007801">
    <property type="component" value="Unassembled WGS sequence"/>
</dbReference>
<dbReference type="InterPro" id="IPR002068">
    <property type="entry name" value="A-crystallin/Hsp20_dom"/>
</dbReference>
<dbReference type="CDD" id="cd06526">
    <property type="entry name" value="metazoan_ACD"/>
    <property type="match status" value="1"/>
</dbReference>
<accession>B3M6F4</accession>
<dbReference type="CTD" id="39078"/>
<comment type="similarity">
    <text evidence="2 3">Belongs to the small heat shock protein (HSP20) family.</text>
</comment>
<dbReference type="GO" id="GO:0005634">
    <property type="term" value="C:nucleus"/>
    <property type="evidence" value="ECO:0007669"/>
    <property type="project" value="TreeGrafter"/>
</dbReference>
<dbReference type="AlphaFoldDB" id="B3M6F4"/>
<dbReference type="OrthoDB" id="1431247at2759"/>
<dbReference type="GO" id="GO:0051082">
    <property type="term" value="F:unfolded protein binding"/>
    <property type="evidence" value="ECO:0007669"/>
    <property type="project" value="UniProtKB-ARBA"/>
</dbReference>
<feature type="compositionally biased region" description="Low complexity" evidence="4">
    <location>
        <begin position="195"/>
        <end position="204"/>
    </location>
</feature>
<organism evidence="6 7">
    <name type="scientific">Drosophila ananassae</name>
    <name type="common">Fruit fly</name>
    <dbReference type="NCBI Taxonomy" id="7217"/>
    <lineage>
        <taxon>Eukaryota</taxon>
        <taxon>Metazoa</taxon>
        <taxon>Ecdysozoa</taxon>
        <taxon>Arthropoda</taxon>
        <taxon>Hexapoda</taxon>
        <taxon>Insecta</taxon>
        <taxon>Pterygota</taxon>
        <taxon>Neoptera</taxon>
        <taxon>Endopterygota</taxon>
        <taxon>Diptera</taxon>
        <taxon>Brachycera</taxon>
        <taxon>Muscomorpha</taxon>
        <taxon>Ephydroidea</taxon>
        <taxon>Drosophilidae</taxon>
        <taxon>Drosophila</taxon>
        <taxon>Sophophora</taxon>
    </lineage>
</organism>
<feature type="domain" description="SHSP" evidence="5">
    <location>
        <begin position="77"/>
        <end position="187"/>
    </location>
</feature>
<dbReference type="FunCoup" id="B3M6F4">
    <property type="interactions" value="9"/>
</dbReference>
<evidence type="ECO:0000256" key="4">
    <source>
        <dbReference type="SAM" id="MobiDB-lite"/>
    </source>
</evidence>
<dbReference type="InterPro" id="IPR008978">
    <property type="entry name" value="HSP20-like_chaperone"/>
</dbReference>
<keyword evidence="7" id="KW-1185">Reference proteome</keyword>
<dbReference type="EMBL" id="CH902618">
    <property type="protein sequence ID" value="EDV40803.1"/>
    <property type="molecule type" value="Genomic_DNA"/>
</dbReference>
<dbReference type="STRING" id="7217.B3M6F4"/>
<dbReference type="SMR" id="B3M6F4"/>
<dbReference type="KEGG" id="dan:6493560"/>
<dbReference type="OMA" id="AYNDWDH"/>
<proteinExistence type="inferred from homology"/>
<feature type="region of interest" description="Disordered" evidence="4">
    <location>
        <begin position="185"/>
        <end position="219"/>
    </location>
</feature>
<dbReference type="Gene3D" id="2.60.40.790">
    <property type="match status" value="1"/>
</dbReference>
<dbReference type="FunFam" id="2.60.40.790:FF:000042">
    <property type="entry name" value="heat shock protein 27"/>
    <property type="match status" value="1"/>
</dbReference>
<dbReference type="SUPFAM" id="SSF49764">
    <property type="entry name" value="HSP20-like chaperones"/>
    <property type="match status" value="1"/>
</dbReference>
<dbReference type="GO" id="GO:0009408">
    <property type="term" value="P:response to heat"/>
    <property type="evidence" value="ECO:0007669"/>
    <property type="project" value="UniProtKB-ARBA"/>
</dbReference>
<dbReference type="GeneID" id="6493560"/>
<evidence type="ECO:0000313" key="7">
    <source>
        <dbReference type="Proteomes" id="UP000007801"/>
    </source>
</evidence>
<keyword evidence="1" id="KW-0346">Stress response</keyword>
<feature type="compositionally biased region" description="Basic and acidic residues" evidence="4">
    <location>
        <begin position="205"/>
        <end position="219"/>
    </location>
</feature>
<protein>
    <recommendedName>
        <fullName evidence="5">SHSP domain-containing protein</fullName>
    </recommendedName>
</protein>
<dbReference type="PRINTS" id="PR00299">
    <property type="entry name" value="ACRYSTALLIN"/>
</dbReference>
<evidence type="ECO:0000256" key="1">
    <source>
        <dbReference type="ARBA" id="ARBA00023016"/>
    </source>
</evidence>
<dbReference type="PANTHER" id="PTHR45640">
    <property type="entry name" value="HEAT SHOCK PROTEIN HSP-12.2-RELATED"/>
    <property type="match status" value="1"/>
</dbReference>
<dbReference type="eggNOG" id="KOG3591">
    <property type="taxonomic scope" value="Eukaryota"/>
</dbReference>
<name>B3M6F4_DROAN</name>
<dbReference type="PROSITE" id="PS01031">
    <property type="entry name" value="SHSP"/>
    <property type="match status" value="1"/>
</dbReference>
<evidence type="ECO:0000313" key="6">
    <source>
        <dbReference type="EMBL" id="EDV40803.1"/>
    </source>
</evidence>
<dbReference type="InterPro" id="IPR001436">
    <property type="entry name" value="Alpha-crystallin/sHSP_animal"/>
</dbReference>
<dbReference type="InParanoid" id="B3M6F4"/>
<evidence type="ECO:0000259" key="5">
    <source>
        <dbReference type="PROSITE" id="PS01031"/>
    </source>
</evidence>
<dbReference type="PhylomeDB" id="B3M6F4"/>
<dbReference type="GO" id="GO:0042026">
    <property type="term" value="P:protein refolding"/>
    <property type="evidence" value="ECO:0007669"/>
    <property type="project" value="TreeGrafter"/>
</dbReference>
<dbReference type="HOGENOM" id="CLU_095001_1_0_1"/>
<evidence type="ECO:0000256" key="2">
    <source>
        <dbReference type="PROSITE-ProRule" id="PRU00285"/>
    </source>
</evidence>
<reference evidence="6 7" key="1">
    <citation type="journal article" date="2007" name="Nature">
        <title>Evolution of genes and genomes on the Drosophila phylogeny.</title>
        <authorList>
            <consortium name="Drosophila 12 Genomes Consortium"/>
            <person name="Clark A.G."/>
            <person name="Eisen M.B."/>
            <person name="Smith D.R."/>
            <person name="Bergman C.M."/>
            <person name="Oliver B."/>
            <person name="Markow T.A."/>
            <person name="Kaufman T.C."/>
            <person name="Kellis M."/>
            <person name="Gelbart W."/>
            <person name="Iyer V.N."/>
            <person name="Pollard D.A."/>
            <person name="Sackton T.B."/>
            <person name="Larracuente A.M."/>
            <person name="Singh N.D."/>
            <person name="Abad J.P."/>
            <person name="Abt D.N."/>
            <person name="Adryan B."/>
            <person name="Aguade M."/>
            <person name="Akashi H."/>
            <person name="Anderson W.W."/>
            <person name="Aquadro C.F."/>
            <person name="Ardell D.H."/>
            <person name="Arguello R."/>
            <person name="Artieri C.G."/>
            <person name="Barbash D.A."/>
            <person name="Barker D."/>
            <person name="Barsanti P."/>
            <person name="Batterham P."/>
            <person name="Batzoglou S."/>
            <person name="Begun D."/>
            <person name="Bhutkar A."/>
            <person name="Blanco E."/>
            <person name="Bosak S.A."/>
            <person name="Bradley R.K."/>
            <person name="Brand A.D."/>
            <person name="Brent M.R."/>
            <person name="Brooks A.N."/>
            <person name="Brown R.H."/>
            <person name="Butlin R.K."/>
            <person name="Caggese C."/>
            <person name="Calvi B.R."/>
            <person name="Bernardo de Carvalho A."/>
            <person name="Caspi A."/>
            <person name="Castrezana S."/>
            <person name="Celniker S.E."/>
            <person name="Chang J.L."/>
            <person name="Chapple C."/>
            <person name="Chatterji S."/>
            <person name="Chinwalla A."/>
            <person name="Civetta A."/>
            <person name="Clifton S.W."/>
            <person name="Comeron J.M."/>
            <person name="Costello J.C."/>
            <person name="Coyne J.A."/>
            <person name="Daub J."/>
            <person name="David R.G."/>
            <person name="Delcher A.L."/>
            <person name="Delehaunty K."/>
            <person name="Do C.B."/>
            <person name="Ebling H."/>
            <person name="Edwards K."/>
            <person name="Eickbush T."/>
            <person name="Evans J.D."/>
            <person name="Filipski A."/>
            <person name="Findeiss S."/>
            <person name="Freyhult E."/>
            <person name="Fulton L."/>
            <person name="Fulton R."/>
            <person name="Garcia A.C."/>
            <person name="Gardiner A."/>
            <person name="Garfield D.A."/>
            <person name="Garvin B.E."/>
            <person name="Gibson G."/>
            <person name="Gilbert D."/>
            <person name="Gnerre S."/>
            <person name="Godfrey J."/>
            <person name="Good R."/>
            <person name="Gotea V."/>
            <person name="Gravely B."/>
            <person name="Greenberg A.J."/>
            <person name="Griffiths-Jones S."/>
            <person name="Gross S."/>
            <person name="Guigo R."/>
            <person name="Gustafson E.A."/>
            <person name="Haerty W."/>
            <person name="Hahn M.W."/>
            <person name="Halligan D.L."/>
            <person name="Halpern A.L."/>
            <person name="Halter G.M."/>
            <person name="Han M.V."/>
            <person name="Heger A."/>
            <person name="Hillier L."/>
            <person name="Hinrichs A.S."/>
            <person name="Holmes I."/>
            <person name="Hoskins R.A."/>
            <person name="Hubisz M.J."/>
            <person name="Hultmark D."/>
            <person name="Huntley M.A."/>
            <person name="Jaffe D.B."/>
            <person name="Jagadeeshan S."/>
            <person name="Jeck W.R."/>
            <person name="Johnson J."/>
            <person name="Jones C.D."/>
            <person name="Jordan W.C."/>
            <person name="Karpen G.H."/>
            <person name="Kataoka E."/>
            <person name="Keightley P.D."/>
            <person name="Kheradpour P."/>
            <person name="Kirkness E.F."/>
            <person name="Koerich L.B."/>
            <person name="Kristiansen K."/>
            <person name="Kudrna D."/>
            <person name="Kulathinal R.J."/>
            <person name="Kumar S."/>
            <person name="Kwok R."/>
            <person name="Lander E."/>
            <person name="Langley C.H."/>
            <person name="Lapoint R."/>
            <person name="Lazzaro B.P."/>
            <person name="Lee S.J."/>
            <person name="Levesque L."/>
            <person name="Li R."/>
            <person name="Lin C.F."/>
            <person name="Lin M.F."/>
            <person name="Lindblad-Toh K."/>
            <person name="Llopart A."/>
            <person name="Long M."/>
            <person name="Low L."/>
            <person name="Lozovsky E."/>
            <person name="Lu J."/>
            <person name="Luo M."/>
            <person name="Machado C.A."/>
            <person name="Makalowski W."/>
            <person name="Marzo M."/>
            <person name="Matsuda M."/>
            <person name="Matzkin L."/>
            <person name="McAllister B."/>
            <person name="McBride C.S."/>
            <person name="McKernan B."/>
            <person name="McKernan K."/>
            <person name="Mendez-Lago M."/>
            <person name="Minx P."/>
            <person name="Mollenhauer M.U."/>
            <person name="Montooth K."/>
            <person name="Mount S.M."/>
            <person name="Mu X."/>
            <person name="Myers E."/>
            <person name="Negre B."/>
            <person name="Newfeld S."/>
            <person name="Nielsen R."/>
            <person name="Noor M.A."/>
            <person name="O'Grady P."/>
            <person name="Pachter L."/>
            <person name="Papaceit M."/>
            <person name="Parisi M.J."/>
            <person name="Parisi M."/>
            <person name="Parts L."/>
            <person name="Pedersen J.S."/>
            <person name="Pesole G."/>
            <person name="Phillippy A.M."/>
            <person name="Ponting C.P."/>
            <person name="Pop M."/>
            <person name="Porcelli D."/>
            <person name="Powell J.R."/>
            <person name="Prohaska S."/>
            <person name="Pruitt K."/>
            <person name="Puig M."/>
            <person name="Quesneville H."/>
            <person name="Ram K.R."/>
            <person name="Rand D."/>
            <person name="Rasmussen M.D."/>
            <person name="Reed L.K."/>
            <person name="Reenan R."/>
            <person name="Reily A."/>
            <person name="Remington K.A."/>
            <person name="Rieger T.T."/>
            <person name="Ritchie M.G."/>
            <person name="Robin C."/>
            <person name="Rogers Y.H."/>
            <person name="Rohde C."/>
            <person name="Rozas J."/>
            <person name="Rubenfield M.J."/>
            <person name="Ruiz A."/>
            <person name="Russo S."/>
            <person name="Salzberg S.L."/>
            <person name="Sanchez-Gracia A."/>
            <person name="Saranga D.J."/>
            <person name="Sato H."/>
            <person name="Schaeffer S.W."/>
            <person name="Schatz M.C."/>
            <person name="Schlenke T."/>
            <person name="Schwartz R."/>
            <person name="Segarra C."/>
            <person name="Singh R.S."/>
            <person name="Sirot L."/>
            <person name="Sirota M."/>
            <person name="Sisneros N.B."/>
            <person name="Smith C.D."/>
            <person name="Smith T.F."/>
            <person name="Spieth J."/>
            <person name="Stage D.E."/>
            <person name="Stark A."/>
            <person name="Stephan W."/>
            <person name="Strausberg R.L."/>
            <person name="Strempel S."/>
            <person name="Sturgill D."/>
            <person name="Sutton G."/>
            <person name="Sutton G.G."/>
            <person name="Tao W."/>
            <person name="Teichmann S."/>
            <person name="Tobari Y.N."/>
            <person name="Tomimura Y."/>
            <person name="Tsolas J.M."/>
            <person name="Valente V.L."/>
            <person name="Venter E."/>
            <person name="Venter J.C."/>
            <person name="Vicario S."/>
            <person name="Vieira F.G."/>
            <person name="Vilella A.J."/>
            <person name="Villasante A."/>
            <person name="Walenz B."/>
            <person name="Wang J."/>
            <person name="Wasserman M."/>
            <person name="Watts T."/>
            <person name="Wilson D."/>
            <person name="Wilson R.K."/>
            <person name="Wing R.A."/>
            <person name="Wolfner M.F."/>
            <person name="Wong A."/>
            <person name="Wong G.K."/>
            <person name="Wu C.I."/>
            <person name="Wu G."/>
            <person name="Yamamoto D."/>
            <person name="Yang H.P."/>
            <person name="Yang S.P."/>
            <person name="Yorke J.A."/>
            <person name="Yoshida K."/>
            <person name="Zdobnov E."/>
            <person name="Zhang P."/>
            <person name="Zhang Y."/>
            <person name="Zimin A.V."/>
            <person name="Baldwin J."/>
            <person name="Abdouelleil A."/>
            <person name="Abdulkadir J."/>
            <person name="Abebe A."/>
            <person name="Abera B."/>
            <person name="Abreu J."/>
            <person name="Acer S.C."/>
            <person name="Aftuck L."/>
            <person name="Alexander A."/>
            <person name="An P."/>
            <person name="Anderson E."/>
            <person name="Anderson S."/>
            <person name="Arachi H."/>
            <person name="Azer M."/>
            <person name="Bachantsang P."/>
            <person name="Barry A."/>
            <person name="Bayul T."/>
            <person name="Berlin A."/>
            <person name="Bessette D."/>
            <person name="Bloom T."/>
            <person name="Blye J."/>
            <person name="Boguslavskiy L."/>
            <person name="Bonnet C."/>
            <person name="Boukhgalter B."/>
            <person name="Bourzgui I."/>
            <person name="Brown A."/>
            <person name="Cahill P."/>
            <person name="Channer S."/>
            <person name="Cheshatsang Y."/>
            <person name="Chuda L."/>
            <person name="Citroen M."/>
            <person name="Collymore A."/>
            <person name="Cooke P."/>
            <person name="Costello M."/>
            <person name="D'Aco K."/>
            <person name="Daza R."/>
            <person name="De Haan G."/>
            <person name="DeGray S."/>
            <person name="DeMaso C."/>
            <person name="Dhargay N."/>
            <person name="Dooley K."/>
            <person name="Dooley E."/>
            <person name="Doricent M."/>
            <person name="Dorje P."/>
            <person name="Dorjee K."/>
            <person name="Dupes A."/>
            <person name="Elong R."/>
            <person name="Falk J."/>
            <person name="Farina A."/>
            <person name="Faro S."/>
            <person name="Ferguson D."/>
            <person name="Fisher S."/>
            <person name="Foley C.D."/>
            <person name="Franke A."/>
            <person name="Friedrich D."/>
            <person name="Gadbois L."/>
            <person name="Gearin G."/>
            <person name="Gearin C.R."/>
            <person name="Giannoukos G."/>
            <person name="Goode T."/>
            <person name="Graham J."/>
            <person name="Grandbois E."/>
            <person name="Grewal S."/>
            <person name="Gyaltsen K."/>
            <person name="Hafez N."/>
            <person name="Hagos B."/>
            <person name="Hall J."/>
            <person name="Henson C."/>
            <person name="Hollinger A."/>
            <person name="Honan T."/>
            <person name="Huard M.D."/>
            <person name="Hughes L."/>
            <person name="Hurhula B."/>
            <person name="Husby M.E."/>
            <person name="Kamat A."/>
            <person name="Kanga B."/>
            <person name="Kashin S."/>
            <person name="Khazanovich D."/>
            <person name="Kisner P."/>
            <person name="Lance K."/>
            <person name="Lara M."/>
            <person name="Lee W."/>
            <person name="Lennon N."/>
            <person name="Letendre F."/>
            <person name="LeVine R."/>
            <person name="Lipovsky A."/>
            <person name="Liu X."/>
            <person name="Liu J."/>
            <person name="Liu S."/>
            <person name="Lokyitsang T."/>
            <person name="Lokyitsang Y."/>
            <person name="Lubonja R."/>
            <person name="Lui A."/>
            <person name="MacDonald P."/>
            <person name="Magnisalis V."/>
            <person name="Maru K."/>
            <person name="Matthews C."/>
            <person name="McCusker W."/>
            <person name="McDonough S."/>
            <person name="Mehta T."/>
            <person name="Meldrim J."/>
            <person name="Meneus L."/>
            <person name="Mihai O."/>
            <person name="Mihalev A."/>
            <person name="Mihova T."/>
            <person name="Mittelman R."/>
            <person name="Mlenga V."/>
            <person name="Montmayeur A."/>
            <person name="Mulrain L."/>
            <person name="Navidi A."/>
            <person name="Naylor J."/>
            <person name="Negash T."/>
            <person name="Nguyen T."/>
            <person name="Nguyen N."/>
            <person name="Nicol R."/>
            <person name="Norbu C."/>
            <person name="Norbu N."/>
            <person name="Novod N."/>
            <person name="O'Neill B."/>
            <person name="Osman S."/>
            <person name="Markiewicz E."/>
            <person name="Oyono O.L."/>
            <person name="Patti C."/>
            <person name="Phunkhang P."/>
            <person name="Pierre F."/>
            <person name="Priest M."/>
            <person name="Raghuraman S."/>
            <person name="Rege F."/>
            <person name="Reyes R."/>
            <person name="Rise C."/>
            <person name="Rogov P."/>
            <person name="Ross K."/>
            <person name="Ryan E."/>
            <person name="Settipalli S."/>
            <person name="Shea T."/>
            <person name="Sherpa N."/>
            <person name="Shi L."/>
            <person name="Shih D."/>
            <person name="Sparrow T."/>
            <person name="Spaulding J."/>
            <person name="Stalker J."/>
            <person name="Stange-Thomann N."/>
            <person name="Stavropoulos S."/>
            <person name="Stone C."/>
            <person name="Strader C."/>
            <person name="Tesfaye S."/>
            <person name="Thomson T."/>
            <person name="Thoulutsang Y."/>
            <person name="Thoulutsang D."/>
            <person name="Topham K."/>
            <person name="Topping I."/>
            <person name="Tsamla T."/>
            <person name="Vassiliev H."/>
            <person name="Vo A."/>
            <person name="Wangchuk T."/>
            <person name="Wangdi T."/>
            <person name="Weiand M."/>
            <person name="Wilkinson J."/>
            <person name="Wilson A."/>
            <person name="Yadav S."/>
            <person name="Young G."/>
            <person name="Yu Q."/>
            <person name="Zembek L."/>
            <person name="Zhong D."/>
            <person name="Zimmer A."/>
            <person name="Zwirko Z."/>
            <person name="Jaffe D.B."/>
            <person name="Alvarez P."/>
            <person name="Brockman W."/>
            <person name="Butler J."/>
            <person name="Chin C."/>
            <person name="Gnerre S."/>
            <person name="Grabherr M."/>
            <person name="Kleber M."/>
            <person name="Mauceli E."/>
            <person name="MacCallum I."/>
        </authorList>
    </citation>
    <scope>NUCLEOTIDE SEQUENCE [LARGE SCALE GENOMIC DNA]</scope>
    <source>
        <strain evidence="7">Tucson 14024-0371.13</strain>
    </source>
</reference>